<dbReference type="InterPro" id="IPR008984">
    <property type="entry name" value="SMAD_FHA_dom_sf"/>
</dbReference>
<dbReference type="InterPro" id="IPR052072">
    <property type="entry name" value="Vascular_dev_regulator"/>
</dbReference>
<evidence type="ECO:0000259" key="2">
    <source>
        <dbReference type="PROSITE" id="PS50106"/>
    </source>
</evidence>
<dbReference type="GO" id="GO:0005911">
    <property type="term" value="C:cell-cell junction"/>
    <property type="evidence" value="ECO:0007669"/>
    <property type="project" value="TreeGrafter"/>
</dbReference>
<dbReference type="Pfam" id="PF01843">
    <property type="entry name" value="DIL"/>
    <property type="match status" value="1"/>
</dbReference>
<dbReference type="InterPro" id="IPR037983">
    <property type="entry name" value="CBD_Rasip1/Radil"/>
</dbReference>
<dbReference type="PROSITE" id="PS51126">
    <property type="entry name" value="DILUTE"/>
    <property type="match status" value="1"/>
</dbReference>
<dbReference type="InterPro" id="IPR029071">
    <property type="entry name" value="Ubiquitin-like_domsf"/>
</dbReference>
<dbReference type="InterPro" id="IPR002710">
    <property type="entry name" value="Dilute_dom"/>
</dbReference>
<evidence type="ECO:0000259" key="3">
    <source>
        <dbReference type="PROSITE" id="PS50200"/>
    </source>
</evidence>
<feature type="region of interest" description="Disordered" evidence="1">
    <location>
        <begin position="1104"/>
        <end position="1132"/>
    </location>
</feature>
<keyword evidence="6" id="KW-1185">Reference proteome</keyword>
<sequence length="1316" mass="146182">MNQMNSEELRSLPPRPPNLPSTSPKRRFVKLGRKTSDGSQLSVTSTGSSSTSRSAEGVAVRQPSKSRIRRHTNRLSGVFRRPASGSSSGSMALTASLRTSLSVQARKGSMNSTDALTAEDPFELSNQITAPGILKIFGSEICKGAHYKSVLATTHSSAKELVKEALERYGQAKEEAVSYVLCDTIGSIGGHQWRTEGFRVVGDNEKPLLLQSLWKPREGLARRFEIQRRSLVEEERSKDKDTITAGINAQARKLQKSRSRVNSTLIERTSGRSHKLWRSKSEMDLLDSDTETTQDTCHDTRLEDQNKKLNQTSMQSFQRPKERRPEQNHIHLAVLSEGDSGSPAKTETLCPPRSRGEREGEESEREETESSDDNTTQYSIHPPLDCPYLLLLQGCSLAQDFIIYLLASPKIVMGRQSDHEDASKPDILLFAPDILQKHCSFHRHSTGGPTMLCPCPDAVVMRNGEVLRKEVHLSPGDIIGLGQRYLFLFKDPLALMHKEVNSTAPEPSLSAIPWLLGHTTSATTTSHTREMILCNTCISTCTGPQSPSSKQNLNRGPPFLKSPEGHSLTLNYDTEHEHHIVKKIIAMESSKVQGRPPLTVSLLLCMCVQYSSTCLHTSDLRRLLLLIASGVQNAMWEYTKDLAAVQPEVLNGEGSNPEDLLPLNLEEVISGLRPLVVWMSNSLELLHFIQYQLPLILEWRTRKERGLEDEEEMEAEREEVENLALLELRLSCVRSASEETMAVLEEVIMLAFQQCVYYITKVLYPILPGLLDCNPFRESPDSQATGEGAQILGSGGLQVPGEIEQVVEVLTETRRLLSDCQLHPEISSQLIAYVFYFINASLFNSLMERGSEPGFYQWSRGVRMRANLDLLLDWAHAAGLGELALENTHTLSSAINLLATPRKNLLQTSWASLRSDHPALRPAQLNHLLSLYSPASPCRHTWAPSAYDQAAAYRTAEILESFDTHHPLVLPDGGYQFQLRRAVTDLGLREQLDKLQEFISSLCDSQSNEVTTTGDLKDSTITIEAKPTKIDMIPKASLETLDTSPVDMVISQATVQNHPTSAALPPSPPSPSSPSSTQYHDEFSSCGALLLSQKLRNLELQTRQTDTTEMRRSALDPSCLLTPPNTPHTIDPVHLVKADKDKWMKADSESLPWSSGVDTHDEGGLVFECLAALKVDRLKSDLKSDCTSMKIIVELKEEEEEQEDDEEVDDHYDDNNDEVFSLELERGERGLGLALVDTRDTMMKVKGIFIRAVVPDSPAARCGKLAPGDRILAVNGVSLLELDYQSGKELIQSSGDRLRLLVARSDWMAKVITSEC</sequence>
<comment type="caution">
    <text evidence="5">The sequence shown here is derived from an EMBL/GenBank/DDBJ whole genome shotgun (WGS) entry which is preliminary data.</text>
</comment>
<dbReference type="PANTHER" id="PTHR16027">
    <property type="entry name" value="DILUTE DOMAIN-CONTAINING PROTEIN YPR089W"/>
    <property type="match status" value="1"/>
</dbReference>
<dbReference type="SMART" id="SM00314">
    <property type="entry name" value="RA"/>
    <property type="match status" value="1"/>
</dbReference>
<feature type="region of interest" description="Disordered" evidence="1">
    <location>
        <begin position="286"/>
        <end position="378"/>
    </location>
</feature>
<dbReference type="Gene3D" id="3.10.20.90">
    <property type="entry name" value="Phosphatidylinositol 3-kinase Catalytic Subunit, Chain A, domain 1"/>
    <property type="match status" value="1"/>
</dbReference>
<dbReference type="GO" id="GO:0007165">
    <property type="term" value="P:signal transduction"/>
    <property type="evidence" value="ECO:0007669"/>
    <property type="project" value="InterPro"/>
</dbReference>
<organism evidence="5 6">
    <name type="scientific">Scomber scombrus</name>
    <name type="common">Atlantic mackerel</name>
    <name type="synonym">Scomber vernalis</name>
    <dbReference type="NCBI Taxonomy" id="13677"/>
    <lineage>
        <taxon>Eukaryota</taxon>
        <taxon>Metazoa</taxon>
        <taxon>Chordata</taxon>
        <taxon>Craniata</taxon>
        <taxon>Vertebrata</taxon>
        <taxon>Euteleostomi</taxon>
        <taxon>Actinopterygii</taxon>
        <taxon>Neopterygii</taxon>
        <taxon>Teleostei</taxon>
        <taxon>Neoteleostei</taxon>
        <taxon>Acanthomorphata</taxon>
        <taxon>Pelagiaria</taxon>
        <taxon>Scombriformes</taxon>
        <taxon>Scombridae</taxon>
        <taxon>Scomber</taxon>
    </lineage>
</organism>
<evidence type="ECO:0000313" key="5">
    <source>
        <dbReference type="EMBL" id="CAK6976424.1"/>
    </source>
</evidence>
<dbReference type="CDD" id="cd06690">
    <property type="entry name" value="PDZ_Radil-like"/>
    <property type="match status" value="1"/>
</dbReference>
<feature type="compositionally biased region" description="Basic and acidic residues" evidence="1">
    <location>
        <begin position="319"/>
        <end position="329"/>
    </location>
</feature>
<feature type="compositionally biased region" description="Low complexity" evidence="1">
    <location>
        <begin position="39"/>
        <end position="54"/>
    </location>
</feature>
<dbReference type="Gene3D" id="2.60.200.20">
    <property type="match status" value="1"/>
</dbReference>
<dbReference type="SUPFAM" id="SSF54236">
    <property type="entry name" value="Ubiquitin-like"/>
    <property type="match status" value="1"/>
</dbReference>
<name>A0AAV1PZL3_SCOSC</name>
<reference evidence="5 6" key="1">
    <citation type="submission" date="2024-01" db="EMBL/GenBank/DDBJ databases">
        <authorList>
            <person name="Alioto T."/>
            <person name="Alioto T."/>
            <person name="Gomez Garrido J."/>
        </authorList>
    </citation>
    <scope>NUCLEOTIDE SEQUENCE [LARGE SCALE GENOMIC DNA]</scope>
</reference>
<dbReference type="InterPro" id="IPR036034">
    <property type="entry name" value="PDZ_sf"/>
</dbReference>
<feature type="domain" description="PDZ" evidence="2">
    <location>
        <begin position="1221"/>
        <end position="1306"/>
    </location>
</feature>
<accession>A0AAV1PZL3</accession>
<protein>
    <submittedName>
        <fullName evidence="5">Ras-associating and dilute domain-containing protein</fullName>
    </submittedName>
</protein>
<dbReference type="GO" id="GO:0051020">
    <property type="term" value="F:GTPase binding"/>
    <property type="evidence" value="ECO:0007669"/>
    <property type="project" value="TreeGrafter"/>
</dbReference>
<feature type="compositionally biased region" description="Acidic residues" evidence="1">
    <location>
        <begin position="359"/>
        <end position="372"/>
    </location>
</feature>
<dbReference type="PROSITE" id="PS50106">
    <property type="entry name" value="PDZ"/>
    <property type="match status" value="1"/>
</dbReference>
<evidence type="ECO:0000256" key="1">
    <source>
        <dbReference type="SAM" id="MobiDB-lite"/>
    </source>
</evidence>
<feature type="region of interest" description="Disordered" evidence="1">
    <location>
        <begin position="1058"/>
        <end position="1081"/>
    </location>
</feature>
<dbReference type="SMART" id="SM00228">
    <property type="entry name" value="PDZ"/>
    <property type="match status" value="1"/>
</dbReference>
<dbReference type="GO" id="GO:0001525">
    <property type="term" value="P:angiogenesis"/>
    <property type="evidence" value="ECO:0007669"/>
    <property type="project" value="TreeGrafter"/>
</dbReference>
<dbReference type="SUPFAM" id="SSF49879">
    <property type="entry name" value="SMAD/FHA domain"/>
    <property type="match status" value="1"/>
</dbReference>
<dbReference type="InterPro" id="IPR000159">
    <property type="entry name" value="RA_dom"/>
</dbReference>
<dbReference type="Proteomes" id="UP001314229">
    <property type="component" value="Unassembled WGS sequence"/>
</dbReference>
<dbReference type="CDD" id="cd15472">
    <property type="entry name" value="Myo5p-like_CBD_Rasip1"/>
    <property type="match status" value="1"/>
</dbReference>
<dbReference type="CDD" id="cd17116">
    <property type="entry name" value="RA_Radil_like"/>
    <property type="match status" value="1"/>
</dbReference>
<dbReference type="EMBL" id="CAWUFR010000349">
    <property type="protein sequence ID" value="CAK6976424.1"/>
    <property type="molecule type" value="Genomic_DNA"/>
</dbReference>
<dbReference type="PROSITE" id="PS50200">
    <property type="entry name" value="RA"/>
    <property type="match status" value="1"/>
</dbReference>
<dbReference type="PANTHER" id="PTHR16027:SF4">
    <property type="entry name" value="RAS-INTERACTING PROTEIN 1"/>
    <property type="match status" value="1"/>
</dbReference>
<dbReference type="SUPFAM" id="SSF50156">
    <property type="entry name" value="PDZ domain-like"/>
    <property type="match status" value="1"/>
</dbReference>
<feature type="domain" description="Ras-associating" evidence="3">
    <location>
        <begin position="130"/>
        <end position="231"/>
    </location>
</feature>
<feature type="region of interest" description="Disordered" evidence="1">
    <location>
        <begin position="1"/>
        <end position="72"/>
    </location>
</feature>
<feature type="compositionally biased region" description="Polar residues" evidence="1">
    <location>
        <begin position="308"/>
        <end position="318"/>
    </location>
</feature>
<feature type="compositionally biased region" description="Basic and acidic residues" evidence="1">
    <location>
        <begin position="296"/>
        <end position="307"/>
    </location>
</feature>
<feature type="compositionally biased region" description="Basic residues" evidence="1">
    <location>
        <begin position="24"/>
        <end position="33"/>
    </location>
</feature>
<dbReference type="InterPro" id="IPR041489">
    <property type="entry name" value="PDZ_6"/>
</dbReference>
<dbReference type="GO" id="GO:0035024">
    <property type="term" value="P:negative regulation of Rho protein signal transduction"/>
    <property type="evidence" value="ECO:0007669"/>
    <property type="project" value="TreeGrafter"/>
</dbReference>
<dbReference type="Pfam" id="PF00788">
    <property type="entry name" value="RA"/>
    <property type="match status" value="1"/>
</dbReference>
<dbReference type="Gene3D" id="2.30.42.10">
    <property type="match status" value="1"/>
</dbReference>
<evidence type="ECO:0000313" key="6">
    <source>
        <dbReference type="Proteomes" id="UP001314229"/>
    </source>
</evidence>
<dbReference type="InterPro" id="IPR001478">
    <property type="entry name" value="PDZ"/>
</dbReference>
<feature type="domain" description="Dilute" evidence="4">
    <location>
        <begin position="666"/>
        <end position="965"/>
    </location>
</feature>
<gene>
    <name evidence="5" type="ORF">FSCOSCO3_A023938</name>
</gene>
<dbReference type="Pfam" id="PF17820">
    <property type="entry name" value="PDZ_6"/>
    <property type="match status" value="1"/>
</dbReference>
<evidence type="ECO:0000259" key="4">
    <source>
        <dbReference type="PROSITE" id="PS51126"/>
    </source>
</evidence>
<proteinExistence type="predicted"/>
<dbReference type="SMART" id="SM01132">
    <property type="entry name" value="DIL"/>
    <property type="match status" value="1"/>
</dbReference>